<organism evidence="4 5">
    <name type="scientific">Solirubrobacter ginsenosidimutans</name>
    <dbReference type="NCBI Taxonomy" id="490573"/>
    <lineage>
        <taxon>Bacteria</taxon>
        <taxon>Bacillati</taxon>
        <taxon>Actinomycetota</taxon>
        <taxon>Thermoleophilia</taxon>
        <taxon>Solirubrobacterales</taxon>
        <taxon>Solirubrobacteraceae</taxon>
        <taxon>Solirubrobacter</taxon>
    </lineage>
</organism>
<dbReference type="PANTHER" id="PTHR33376">
    <property type="match status" value="1"/>
</dbReference>
<dbReference type="GO" id="GO:0055085">
    <property type="term" value="P:transmembrane transport"/>
    <property type="evidence" value="ECO:0007669"/>
    <property type="project" value="InterPro"/>
</dbReference>
<evidence type="ECO:0000256" key="1">
    <source>
        <dbReference type="ARBA" id="ARBA00009023"/>
    </source>
</evidence>
<dbReference type="EMBL" id="JAPDOD010000001">
    <property type="protein sequence ID" value="MDA0158832.1"/>
    <property type="molecule type" value="Genomic_DNA"/>
</dbReference>
<proteinExistence type="inferred from homology"/>
<dbReference type="NCBIfam" id="NF037995">
    <property type="entry name" value="TRAP_S1"/>
    <property type="match status" value="1"/>
</dbReference>
<dbReference type="Pfam" id="PF03480">
    <property type="entry name" value="DctP"/>
    <property type="match status" value="1"/>
</dbReference>
<gene>
    <name evidence="4" type="primary">dctP</name>
    <name evidence="4" type="ORF">OM076_01035</name>
</gene>
<accession>A0A9X3MMF2</accession>
<comment type="caution">
    <text evidence="4">The sequence shown here is derived from an EMBL/GenBank/DDBJ whole genome shotgun (WGS) entry which is preliminary data.</text>
</comment>
<dbReference type="AlphaFoldDB" id="A0A9X3MMF2"/>
<keyword evidence="2" id="KW-0813">Transport</keyword>
<sequence>MALAIAAVSVAACGDQAVQKSGARVDRAVTLTLEMPDQGDQLGIAFAAAVARRSNGSVQLKLGNGYSGALPANELRLVRALEAGRADVAYVPARAWSAAGLPEFRALLAPFVLTTDKAAQALASSKLGRDVLATLPHDVVGLALVPAQTRRVLADRPPLTPADFSRLRLRIVDDPQSAATFEALGAQAIQGLSARDVNRALEHDRLDAAESAPVHIAENSYWNQLRHLSGYGIFPKFESIAMSRRAWRRLSKAQQAAMREAAAETVRSARTGIPDQERSDLSVLCAAGVRIAVPSAQQLRALAQATQPALAALESNPAAARVLDAMRILPGAGPQPLAAPLPAACTPGGSEDQAARSAFPEGVYVAKVTAAQFRAAGAPVPYDEDTVFTTTFRRGRWTQTVTPTLPDQCADVPTPSHPACSGSYHVDGNRLTLVWEPPTPPPLPAPETMEFSYFDGVLRFEPADVTGAGERVILRQPWRKVR</sequence>
<dbReference type="Proteomes" id="UP001149140">
    <property type="component" value="Unassembled WGS sequence"/>
</dbReference>
<reference evidence="4" key="1">
    <citation type="submission" date="2022-10" db="EMBL/GenBank/DDBJ databases">
        <title>The WGS of Solirubrobacter ginsenosidimutans DSM 21036.</title>
        <authorList>
            <person name="Jiang Z."/>
        </authorList>
    </citation>
    <scope>NUCLEOTIDE SEQUENCE</scope>
    <source>
        <strain evidence="4">DSM 21036</strain>
    </source>
</reference>
<keyword evidence="3" id="KW-0732">Signal</keyword>
<name>A0A9X3MMF2_9ACTN</name>
<evidence type="ECO:0000313" key="5">
    <source>
        <dbReference type="Proteomes" id="UP001149140"/>
    </source>
</evidence>
<protein>
    <submittedName>
        <fullName evidence="4">TRAP transporter substrate-binding protein DctP</fullName>
    </submittedName>
</protein>
<dbReference type="Gene3D" id="3.40.190.170">
    <property type="entry name" value="Bacterial extracellular solute-binding protein, family 7"/>
    <property type="match status" value="1"/>
</dbReference>
<dbReference type="InterPro" id="IPR038404">
    <property type="entry name" value="TRAP_DctP_sf"/>
</dbReference>
<dbReference type="PANTHER" id="PTHR33376:SF7">
    <property type="entry name" value="C4-DICARBOXYLATE-BINDING PROTEIN DCTB"/>
    <property type="match status" value="1"/>
</dbReference>
<dbReference type="InterPro" id="IPR018389">
    <property type="entry name" value="DctP_fam"/>
</dbReference>
<evidence type="ECO:0000256" key="2">
    <source>
        <dbReference type="ARBA" id="ARBA00022448"/>
    </source>
</evidence>
<evidence type="ECO:0000313" key="4">
    <source>
        <dbReference type="EMBL" id="MDA0158832.1"/>
    </source>
</evidence>
<evidence type="ECO:0000256" key="3">
    <source>
        <dbReference type="ARBA" id="ARBA00022729"/>
    </source>
</evidence>
<comment type="similarity">
    <text evidence="1">Belongs to the bacterial solute-binding protein 7 family.</text>
</comment>
<keyword evidence="5" id="KW-1185">Reference proteome</keyword>
<dbReference type="RefSeq" id="WP_270037431.1">
    <property type="nucleotide sequence ID" value="NZ_JAPDOD010000001.1"/>
</dbReference>